<accession>A0A6N8FRB5</accession>
<evidence type="ECO:0000256" key="2">
    <source>
        <dbReference type="ARBA" id="ARBA00022801"/>
    </source>
</evidence>
<comment type="similarity">
    <text evidence="1 3">Belongs to the Nudix hydrolase family.</text>
</comment>
<dbReference type="Pfam" id="PF00293">
    <property type="entry name" value="NUDIX"/>
    <property type="match status" value="1"/>
</dbReference>
<name>A0A6N8FRB5_9CHRO</name>
<comment type="caution">
    <text evidence="5">The sequence shown here is derived from an EMBL/GenBank/DDBJ whole genome shotgun (WGS) entry which is preliminary data.</text>
</comment>
<dbReference type="InterPro" id="IPR059176">
    <property type="entry name" value="UDP-X_N"/>
</dbReference>
<keyword evidence="6" id="KW-1185">Reference proteome</keyword>
<dbReference type="PANTHER" id="PTHR43736:SF1">
    <property type="entry name" value="DIHYDRONEOPTERIN TRIPHOSPHATE DIPHOSPHATASE"/>
    <property type="match status" value="1"/>
</dbReference>
<dbReference type="OrthoDB" id="9804442at2"/>
<dbReference type="PROSITE" id="PS00893">
    <property type="entry name" value="NUDIX_BOX"/>
    <property type="match status" value="1"/>
</dbReference>
<dbReference type="Gene3D" id="6.10.250.1120">
    <property type="match status" value="1"/>
</dbReference>
<sequence length="207" mass="23865">MSLKWLKWSQQLQAIAQIGLTYSQSPYDSERYQQIRQIAAEIMATYAHEAPTYVCDLFSKEEGYATPKVDVRGAVFHNNQILLVKEREDGCWTLPGGWVDVGESPSQAVVREVYEESGYHTQIVKLLAIYDRNHPRHQHPPIRHHVYKLFFQCQLIGGSPAESTETTEAAFFTAHDIPELSLTRVVPSQISRLFEHYRNPEWQADFD</sequence>
<dbReference type="InterPro" id="IPR020476">
    <property type="entry name" value="Nudix_hydrolase"/>
</dbReference>
<evidence type="ECO:0000256" key="1">
    <source>
        <dbReference type="ARBA" id="ARBA00005582"/>
    </source>
</evidence>
<dbReference type="AlphaFoldDB" id="A0A6N8FRB5"/>
<evidence type="ECO:0000259" key="4">
    <source>
        <dbReference type="PROSITE" id="PS51462"/>
    </source>
</evidence>
<dbReference type="PRINTS" id="PR00502">
    <property type="entry name" value="NUDIXFAMILY"/>
</dbReference>
<protein>
    <submittedName>
        <fullName evidence="5">ADP-ribose pyrophosphatase</fullName>
    </submittedName>
</protein>
<dbReference type="CDD" id="cd04672">
    <property type="entry name" value="NUDIX_CDP-Chase_like"/>
    <property type="match status" value="1"/>
</dbReference>
<dbReference type="EMBL" id="NAPY01000004">
    <property type="protein sequence ID" value="MUL35663.1"/>
    <property type="molecule type" value="Genomic_DNA"/>
</dbReference>
<dbReference type="InterPro" id="IPR020084">
    <property type="entry name" value="NUDIX_hydrolase_CS"/>
</dbReference>
<dbReference type="RefSeq" id="WP_105221178.1">
    <property type="nucleotide sequence ID" value="NZ_CAWNSU010000082.1"/>
</dbReference>
<dbReference type="Gene3D" id="3.90.79.10">
    <property type="entry name" value="Nucleoside Triphosphate Pyrophosphohydrolase"/>
    <property type="match status" value="1"/>
</dbReference>
<evidence type="ECO:0000313" key="5">
    <source>
        <dbReference type="EMBL" id="MUL35663.1"/>
    </source>
</evidence>
<dbReference type="PANTHER" id="PTHR43736">
    <property type="entry name" value="ADP-RIBOSE PYROPHOSPHATASE"/>
    <property type="match status" value="1"/>
</dbReference>
<keyword evidence="2 3" id="KW-0378">Hydrolase</keyword>
<reference evidence="5 6" key="1">
    <citation type="journal article" date="2019" name="Front. Microbiol.">
        <title>Genomic Features for Desiccation Tolerance and Sugar Biosynthesis in the Extremophile Gloeocapsopsis sp. UTEX B3054.</title>
        <authorList>
            <person name="Urrejola C."/>
            <person name="Alcorta J."/>
            <person name="Salas L."/>
            <person name="Vasquez M."/>
            <person name="Polz M.F."/>
            <person name="Vicuna R."/>
            <person name="Diez B."/>
        </authorList>
    </citation>
    <scope>NUCLEOTIDE SEQUENCE [LARGE SCALE GENOMIC DNA]</scope>
    <source>
        <strain evidence="5 6">1H9</strain>
    </source>
</reference>
<dbReference type="GO" id="GO:0016787">
    <property type="term" value="F:hydrolase activity"/>
    <property type="evidence" value="ECO:0007669"/>
    <property type="project" value="UniProtKB-KW"/>
</dbReference>
<dbReference type="Proteomes" id="UP000441797">
    <property type="component" value="Unassembled WGS sequence"/>
</dbReference>
<feature type="domain" description="Nudix hydrolase" evidence="4">
    <location>
        <begin position="66"/>
        <end position="196"/>
    </location>
</feature>
<dbReference type="SUPFAM" id="SSF55811">
    <property type="entry name" value="Nudix"/>
    <property type="match status" value="1"/>
</dbReference>
<evidence type="ECO:0000313" key="6">
    <source>
        <dbReference type="Proteomes" id="UP000441797"/>
    </source>
</evidence>
<evidence type="ECO:0000256" key="3">
    <source>
        <dbReference type="RuleBase" id="RU003476"/>
    </source>
</evidence>
<dbReference type="Pfam" id="PF12535">
    <property type="entry name" value="Nudix_N"/>
    <property type="match status" value="1"/>
</dbReference>
<gene>
    <name evidence="5" type="ORF">BWI75_04680</name>
</gene>
<dbReference type="InterPro" id="IPR015797">
    <property type="entry name" value="NUDIX_hydrolase-like_dom_sf"/>
</dbReference>
<dbReference type="InterPro" id="IPR000086">
    <property type="entry name" value="NUDIX_hydrolase_dom"/>
</dbReference>
<dbReference type="PROSITE" id="PS51462">
    <property type="entry name" value="NUDIX"/>
    <property type="match status" value="1"/>
</dbReference>
<organism evidence="5 6">
    <name type="scientific">Gloeocapsopsis dulcis AAB1 = 1H9</name>
    <dbReference type="NCBI Taxonomy" id="1433147"/>
    <lineage>
        <taxon>Bacteria</taxon>
        <taxon>Bacillati</taxon>
        <taxon>Cyanobacteriota</taxon>
        <taxon>Cyanophyceae</taxon>
        <taxon>Oscillatoriophycideae</taxon>
        <taxon>Chroococcales</taxon>
        <taxon>Chroococcaceae</taxon>
        <taxon>Gloeocapsopsis</taxon>
        <taxon>Gloeocapsopsis dulcis</taxon>
    </lineage>
</organism>
<proteinExistence type="inferred from homology"/>